<dbReference type="PANTHER" id="PTHR41523:SF8">
    <property type="entry name" value="ETHYLENE RESPONSE SENSOR PROTEIN"/>
    <property type="match status" value="1"/>
</dbReference>
<feature type="transmembrane region" description="Helical" evidence="9">
    <location>
        <begin position="496"/>
        <end position="513"/>
    </location>
</feature>
<comment type="catalytic activity">
    <reaction evidence="1">
        <text>ATP + protein L-histidine = ADP + protein N-phospho-L-histidine.</text>
        <dbReference type="EC" id="2.7.13.3"/>
    </reaction>
</comment>
<evidence type="ECO:0000256" key="1">
    <source>
        <dbReference type="ARBA" id="ARBA00000085"/>
    </source>
</evidence>
<organism evidence="11 12">
    <name type="scientific">Flavobacterium agrisoli</name>
    <dbReference type="NCBI Taxonomy" id="2793066"/>
    <lineage>
        <taxon>Bacteria</taxon>
        <taxon>Pseudomonadati</taxon>
        <taxon>Bacteroidota</taxon>
        <taxon>Flavobacteriia</taxon>
        <taxon>Flavobacteriales</taxon>
        <taxon>Flavobacteriaceae</taxon>
        <taxon>Flavobacterium</taxon>
    </lineage>
</organism>
<feature type="coiled-coil region" evidence="8">
    <location>
        <begin position="525"/>
        <end position="552"/>
    </location>
</feature>
<keyword evidence="4" id="KW-0808">Transferase</keyword>
<evidence type="ECO:0000256" key="8">
    <source>
        <dbReference type="SAM" id="Coils"/>
    </source>
</evidence>
<keyword evidence="12" id="KW-1185">Reference proteome</keyword>
<dbReference type="AlphaFoldDB" id="A0A934PJ33"/>
<dbReference type="PANTHER" id="PTHR41523">
    <property type="entry name" value="TWO-COMPONENT SYSTEM SENSOR PROTEIN"/>
    <property type="match status" value="1"/>
</dbReference>
<keyword evidence="9" id="KW-0472">Membrane</keyword>
<dbReference type="GO" id="GO:0005524">
    <property type="term" value="F:ATP binding"/>
    <property type="evidence" value="ECO:0007669"/>
    <property type="project" value="UniProtKB-KW"/>
</dbReference>
<keyword evidence="7" id="KW-0067">ATP-binding</keyword>
<dbReference type="SUPFAM" id="SSF48452">
    <property type="entry name" value="TPR-like"/>
    <property type="match status" value="2"/>
</dbReference>
<evidence type="ECO:0000259" key="10">
    <source>
        <dbReference type="PROSITE" id="PS50109"/>
    </source>
</evidence>
<evidence type="ECO:0000313" key="12">
    <source>
        <dbReference type="Proteomes" id="UP000609172"/>
    </source>
</evidence>
<dbReference type="Pfam" id="PF07568">
    <property type="entry name" value="HisKA_2"/>
    <property type="match status" value="1"/>
</dbReference>
<evidence type="ECO:0000313" key="11">
    <source>
        <dbReference type="EMBL" id="MBK0368319.1"/>
    </source>
</evidence>
<dbReference type="Gene3D" id="3.30.565.10">
    <property type="entry name" value="Histidine kinase-like ATPase, C-terminal domain"/>
    <property type="match status" value="1"/>
</dbReference>
<dbReference type="InterPro" id="IPR011990">
    <property type="entry name" value="TPR-like_helical_dom_sf"/>
</dbReference>
<keyword evidence="6" id="KW-0418">Kinase</keyword>
<dbReference type="PROSITE" id="PS50109">
    <property type="entry name" value="HIS_KIN"/>
    <property type="match status" value="1"/>
</dbReference>
<dbReference type="EMBL" id="JAEHFV010000001">
    <property type="protein sequence ID" value="MBK0368319.1"/>
    <property type="molecule type" value="Genomic_DNA"/>
</dbReference>
<feature type="coiled-coil region" evidence="8">
    <location>
        <begin position="450"/>
        <end position="484"/>
    </location>
</feature>
<gene>
    <name evidence="11" type="ORF">I5M07_00615</name>
</gene>
<dbReference type="InterPro" id="IPR011495">
    <property type="entry name" value="Sig_transdc_His_kin_sub2_dim/P"/>
</dbReference>
<dbReference type="SUPFAM" id="SSF55874">
    <property type="entry name" value="ATPase domain of HSP90 chaperone/DNA topoisomerase II/histidine kinase"/>
    <property type="match status" value="1"/>
</dbReference>
<dbReference type="InterPro" id="IPR036890">
    <property type="entry name" value="HATPase_C_sf"/>
</dbReference>
<proteinExistence type="predicted"/>
<reference evidence="11" key="1">
    <citation type="submission" date="2020-12" db="EMBL/GenBank/DDBJ databases">
        <title>Bacterial novel species Flavobacterium sp. SE-1-e isolated from soil.</title>
        <authorList>
            <person name="Jung H.-Y."/>
        </authorList>
    </citation>
    <scope>NUCLEOTIDE SEQUENCE</scope>
    <source>
        <strain evidence="11">SE-1-e</strain>
    </source>
</reference>
<evidence type="ECO:0000256" key="3">
    <source>
        <dbReference type="ARBA" id="ARBA00022553"/>
    </source>
</evidence>
<dbReference type="RefSeq" id="WP_200104254.1">
    <property type="nucleotide sequence ID" value="NZ_JAEHFV010000001.1"/>
</dbReference>
<dbReference type="Gene3D" id="3.30.450.20">
    <property type="entry name" value="PAS domain"/>
    <property type="match status" value="1"/>
</dbReference>
<evidence type="ECO:0000256" key="2">
    <source>
        <dbReference type="ARBA" id="ARBA00012438"/>
    </source>
</evidence>
<protein>
    <recommendedName>
        <fullName evidence="2">histidine kinase</fullName>
        <ecNumber evidence="2">2.7.13.3</ecNumber>
    </recommendedName>
</protein>
<dbReference type="Proteomes" id="UP000609172">
    <property type="component" value="Unassembled WGS sequence"/>
</dbReference>
<accession>A0A934PJ33</accession>
<dbReference type="SMART" id="SM00387">
    <property type="entry name" value="HATPase_c"/>
    <property type="match status" value="1"/>
</dbReference>
<name>A0A934PJ33_9FLAO</name>
<dbReference type="InterPro" id="IPR003594">
    <property type="entry name" value="HATPase_dom"/>
</dbReference>
<dbReference type="InterPro" id="IPR019734">
    <property type="entry name" value="TPR_rpt"/>
</dbReference>
<comment type="caution">
    <text evidence="11">The sequence shown here is derived from an EMBL/GenBank/DDBJ whole genome shotgun (WGS) entry which is preliminary data.</text>
</comment>
<dbReference type="SMART" id="SM00028">
    <property type="entry name" value="TPR"/>
    <property type="match status" value="5"/>
</dbReference>
<dbReference type="EC" id="2.7.13.3" evidence="2"/>
<feature type="domain" description="Histidine kinase" evidence="10">
    <location>
        <begin position="552"/>
        <end position="744"/>
    </location>
</feature>
<keyword evidence="9" id="KW-1133">Transmembrane helix</keyword>
<dbReference type="Pfam" id="PF13181">
    <property type="entry name" value="TPR_8"/>
    <property type="match status" value="2"/>
</dbReference>
<keyword evidence="9" id="KW-0812">Transmembrane</keyword>
<evidence type="ECO:0000256" key="9">
    <source>
        <dbReference type="SAM" id="Phobius"/>
    </source>
</evidence>
<evidence type="ECO:0000256" key="5">
    <source>
        <dbReference type="ARBA" id="ARBA00022741"/>
    </source>
</evidence>
<evidence type="ECO:0000256" key="6">
    <source>
        <dbReference type="ARBA" id="ARBA00022777"/>
    </source>
</evidence>
<evidence type="ECO:0000256" key="7">
    <source>
        <dbReference type="ARBA" id="ARBA00022840"/>
    </source>
</evidence>
<keyword evidence="5" id="KW-0547">Nucleotide-binding</keyword>
<keyword evidence="3" id="KW-0597">Phosphoprotein</keyword>
<evidence type="ECO:0000256" key="4">
    <source>
        <dbReference type="ARBA" id="ARBA00022679"/>
    </source>
</evidence>
<sequence length="753" mass="87869">MDKFVSAFFIAFIYLITSPFVYSQKKDISENSNSRKNVKVAITKNVEMGKKYLYKPESFRSDMDSANFYFKKALKLATAANFEESKYAAYYYLAETCFEEMKFQEGYTNYYKVIDYYQKHKWFEKEAETWLTMGIRTRNEISIDNPLFDTGEVYLKNALALYRKLGSKPQEISVMKELGDYYLNKGELLKSEDILLQVLEQYKQINFKRIYHTYNLMCVLYRLKGDYNKSIYNGLLAVDLMIKEKDTSNAPFFYGNLGDCYRELGDVNESVRWYKKVFENWEKIERENRAYLYRNLNFLSKELVLLKKAKEALDFSIEVSRKKPPITPYQQSALSSAKAVAYYGQNKFDLAEIEYNSALNALVRNKNSSYFIFISEALLDLGDFYLKQGLYNKAKKYINASLQIPKGITTQSKIKDAHLMLFKIDSTQGNYLKAISYYQIYKRINDSIFNEVKSKQIEELRIKYETIKKENDIKLLRNQNLEQNYILTRSNLQRNYILIGFLLLLVLSIFLYRSHIRKRRTNRLLVSQKGEIAQQNNSLQELLKEKEWLLKEIHHRVKNNLQIVMSLLNTQANYITNPAAISAIQNSQHRLYAISLIHQKLYKTEDSTRIDMHSYIKDLVGYLRDSYDVDSYIEFKLNIEHIMLHESMSIPVGLILNEAITNAIKYAFPNKQKGIVAITIVATGDNYRISIEDDGVGIPESYSHDATLSLGLTLIKGLTKQLDGTIEVRSNNGTMIEIVFKEKLNEDSFSPSF</sequence>
<keyword evidence="8" id="KW-0175">Coiled coil</keyword>
<dbReference type="InterPro" id="IPR005467">
    <property type="entry name" value="His_kinase_dom"/>
</dbReference>
<dbReference type="Pfam" id="PF02518">
    <property type="entry name" value="HATPase_c"/>
    <property type="match status" value="1"/>
</dbReference>
<dbReference type="Gene3D" id="1.25.40.10">
    <property type="entry name" value="Tetratricopeptide repeat domain"/>
    <property type="match status" value="3"/>
</dbReference>
<dbReference type="GO" id="GO:0004673">
    <property type="term" value="F:protein histidine kinase activity"/>
    <property type="evidence" value="ECO:0007669"/>
    <property type="project" value="UniProtKB-EC"/>
</dbReference>